<dbReference type="NCBIfam" id="TIGR02532">
    <property type="entry name" value="IV_pilin_GFxxxE"/>
    <property type="match status" value="1"/>
</dbReference>
<evidence type="ECO:0000313" key="3">
    <source>
        <dbReference type="EMBL" id="UXI67183.1"/>
    </source>
</evidence>
<keyword evidence="1" id="KW-1133">Transmembrane helix</keyword>
<dbReference type="Pfam" id="PF22150">
    <property type="entry name" value="Tt1218-like"/>
    <property type="match status" value="1"/>
</dbReference>
<dbReference type="InterPro" id="IPR012902">
    <property type="entry name" value="N_methyl_site"/>
</dbReference>
<evidence type="ECO:0000313" key="4">
    <source>
        <dbReference type="Proteomes" id="UP001064632"/>
    </source>
</evidence>
<keyword evidence="1" id="KW-0812">Transmembrane</keyword>
<feature type="domain" description="Type IV pilin Tt1218-like" evidence="2">
    <location>
        <begin position="35"/>
        <end position="104"/>
    </location>
</feature>
<name>A0ABY6BD88_9GAMM</name>
<keyword evidence="1" id="KW-0472">Membrane</keyword>
<dbReference type="RefSeq" id="WP_261694159.1">
    <property type="nucleotide sequence ID" value="NZ_CP104694.1"/>
</dbReference>
<dbReference type="NCBIfam" id="TIGR02523">
    <property type="entry name" value="type_IV_pilV"/>
    <property type="match status" value="1"/>
</dbReference>
<sequence length="179" mass="19312">MYTSLKRTRGFSLLEVLVALLIFGLGLLGLAGLLVVSVKTNHSSYLRTQASFLAEGMADRIKANRMALWNDRYNGDYSAATAAAPTKTCLGAEACSEAEIALRDRAQWSAQLVGFLPNATANIRCALNPGVAIPASARHSNPPYDGLCSVWVRWSEKSLNTDTGAASVQDQTFAWVFEP</sequence>
<evidence type="ECO:0000259" key="2">
    <source>
        <dbReference type="Pfam" id="PF22150"/>
    </source>
</evidence>
<reference evidence="3" key="1">
    <citation type="submission" date="2022-09" db="EMBL/GenBank/DDBJ databases">
        <title>Tahibacter sp. nov., isolated from a fresh water.</title>
        <authorList>
            <person name="Baek J.H."/>
            <person name="Lee J.K."/>
            <person name="Kim J.M."/>
            <person name="Jeon C.O."/>
        </authorList>
    </citation>
    <scope>NUCLEOTIDE SEQUENCE</scope>
    <source>
        <strain evidence="3">W38</strain>
    </source>
</reference>
<organism evidence="3 4">
    <name type="scientific">Tahibacter amnicola</name>
    <dbReference type="NCBI Taxonomy" id="2976241"/>
    <lineage>
        <taxon>Bacteria</taxon>
        <taxon>Pseudomonadati</taxon>
        <taxon>Pseudomonadota</taxon>
        <taxon>Gammaproteobacteria</taxon>
        <taxon>Lysobacterales</taxon>
        <taxon>Rhodanobacteraceae</taxon>
        <taxon>Tahibacter</taxon>
    </lineage>
</organism>
<dbReference type="Pfam" id="PF07963">
    <property type="entry name" value="N_methyl"/>
    <property type="match status" value="1"/>
</dbReference>
<dbReference type="InterPro" id="IPR054402">
    <property type="entry name" value="Tt1218-like_dom"/>
</dbReference>
<dbReference type="Proteomes" id="UP001064632">
    <property type="component" value="Chromosome"/>
</dbReference>
<dbReference type="EMBL" id="CP104694">
    <property type="protein sequence ID" value="UXI67183.1"/>
    <property type="molecule type" value="Genomic_DNA"/>
</dbReference>
<proteinExistence type="predicted"/>
<keyword evidence="4" id="KW-1185">Reference proteome</keyword>
<feature type="transmembrane region" description="Helical" evidence="1">
    <location>
        <begin position="12"/>
        <end position="36"/>
    </location>
</feature>
<protein>
    <submittedName>
        <fullName evidence="3">Type IV pilus modification protein PilV</fullName>
    </submittedName>
</protein>
<accession>A0ABY6BD88</accession>
<gene>
    <name evidence="3" type="primary">pilV</name>
    <name evidence="3" type="ORF">N4264_20945</name>
</gene>
<dbReference type="InterPro" id="IPR013362">
    <property type="entry name" value="Pilus_4_PilV"/>
</dbReference>
<evidence type="ECO:0000256" key="1">
    <source>
        <dbReference type="SAM" id="Phobius"/>
    </source>
</evidence>